<evidence type="ECO:0000313" key="3">
    <source>
        <dbReference type="Proteomes" id="UP000076276"/>
    </source>
</evidence>
<sequence length="120" mass="13679">MKNIIFALFALGISLQQVQAASAEQYVQAVEKINENYQQDTRNFLKTLDPMQRGFTAAQQAGFCQILGKYANDLYQAADVNRAYLDKQYANITKKDVIAQVLSSKEMQMLKRYNVQCNLN</sequence>
<proteinExistence type="predicted"/>
<organism evidence="2 3">
    <name type="scientific">Acinetobacter pragensis</name>
    <dbReference type="NCBI Taxonomy" id="1806892"/>
    <lineage>
        <taxon>Bacteria</taxon>
        <taxon>Pseudomonadati</taxon>
        <taxon>Pseudomonadota</taxon>
        <taxon>Gammaproteobacteria</taxon>
        <taxon>Moraxellales</taxon>
        <taxon>Moraxellaceae</taxon>
        <taxon>Acinetobacter</taxon>
    </lineage>
</organism>
<gene>
    <name evidence="2" type="ORF">AZH43_16265</name>
</gene>
<dbReference type="AlphaFoldDB" id="A0A151XZH6"/>
<comment type="caution">
    <text evidence="2">The sequence shown here is derived from an EMBL/GenBank/DDBJ whole genome shotgun (WGS) entry which is preliminary data.</text>
</comment>
<protein>
    <recommendedName>
        <fullName evidence="4">DUF4168 domain-containing protein</fullName>
    </recommendedName>
</protein>
<dbReference type="OrthoDB" id="6711152at2"/>
<keyword evidence="1" id="KW-0732">Signal</keyword>
<feature type="chain" id="PRO_5007592054" description="DUF4168 domain-containing protein" evidence="1">
    <location>
        <begin position="21"/>
        <end position="120"/>
    </location>
</feature>
<accession>A0A151XZH6</accession>
<evidence type="ECO:0000313" key="2">
    <source>
        <dbReference type="EMBL" id="KYQ71039.1"/>
    </source>
</evidence>
<evidence type="ECO:0008006" key="4">
    <source>
        <dbReference type="Google" id="ProtNLM"/>
    </source>
</evidence>
<dbReference type="Proteomes" id="UP000076276">
    <property type="component" value="Unassembled WGS sequence"/>
</dbReference>
<keyword evidence="3" id="KW-1185">Reference proteome</keyword>
<evidence type="ECO:0000256" key="1">
    <source>
        <dbReference type="SAM" id="SignalP"/>
    </source>
</evidence>
<dbReference type="RefSeq" id="WP_067670910.1">
    <property type="nucleotide sequence ID" value="NZ_CBCSIK010000007.1"/>
</dbReference>
<reference evidence="2 3" key="1">
    <citation type="submission" date="2016-03" db="EMBL/GenBank/DDBJ databases">
        <title>Acinetobacter genomospecies 28 strain ANC 4149.</title>
        <authorList>
            <person name="Radolfova-Krizova L."/>
            <person name="Nemec A."/>
        </authorList>
    </citation>
    <scope>NUCLEOTIDE SEQUENCE [LARGE SCALE GENOMIC DNA]</scope>
    <source>
        <strain evidence="2 3">ANC 4149</strain>
    </source>
</reference>
<name>A0A151XZH6_9GAMM</name>
<dbReference type="STRING" id="1806892.AZH43_16265"/>
<dbReference type="EMBL" id="LUAW01000035">
    <property type="protein sequence ID" value="KYQ71039.1"/>
    <property type="molecule type" value="Genomic_DNA"/>
</dbReference>
<feature type="signal peptide" evidence="1">
    <location>
        <begin position="1"/>
        <end position="20"/>
    </location>
</feature>